<dbReference type="InterPro" id="IPR029058">
    <property type="entry name" value="AB_hydrolase_fold"/>
</dbReference>
<accession>A0A0A8LCL9</accession>
<evidence type="ECO:0000313" key="2">
    <source>
        <dbReference type="Proteomes" id="UP000031516"/>
    </source>
</evidence>
<dbReference type="PANTHER" id="PTHR31591:SF1">
    <property type="entry name" value="UPF0613 PROTEIN PB24D3.06C"/>
    <property type="match status" value="1"/>
</dbReference>
<dbReference type="InterPro" id="IPR013744">
    <property type="entry name" value="SidJ"/>
</dbReference>
<gene>
    <name evidence="1" type="ORF">KLDO_g4073</name>
</gene>
<protein>
    <submittedName>
        <fullName evidence="1">WGS project CCBQ000000000 data, contig 00015</fullName>
    </submittedName>
</protein>
<proteinExistence type="predicted"/>
<dbReference type="AlphaFoldDB" id="A0A0A8LCL9"/>
<organism evidence="1 2">
    <name type="scientific">Kluyveromyces dobzhanskii CBS 2104</name>
    <dbReference type="NCBI Taxonomy" id="1427455"/>
    <lineage>
        <taxon>Eukaryota</taxon>
        <taxon>Fungi</taxon>
        <taxon>Dikarya</taxon>
        <taxon>Ascomycota</taxon>
        <taxon>Saccharomycotina</taxon>
        <taxon>Saccharomycetes</taxon>
        <taxon>Saccharomycetales</taxon>
        <taxon>Saccharomycetaceae</taxon>
        <taxon>Kluyveromyces</taxon>
    </lineage>
</organism>
<name>A0A0A8LCL9_9SACH</name>
<dbReference type="Pfam" id="PF08538">
    <property type="entry name" value="DUF1749"/>
    <property type="match status" value="1"/>
</dbReference>
<comment type="caution">
    <text evidence="1">The sequence shown here is derived from an EMBL/GenBank/DDBJ whole genome shotgun (WGS) entry which is preliminary data.</text>
</comment>
<evidence type="ECO:0000313" key="1">
    <source>
        <dbReference type="EMBL" id="CDO95848.1"/>
    </source>
</evidence>
<dbReference type="PANTHER" id="PTHR31591">
    <property type="entry name" value="UPF0613 PROTEIN PB24D3.06C"/>
    <property type="match status" value="1"/>
</dbReference>
<reference evidence="1 2" key="1">
    <citation type="submission" date="2014-03" db="EMBL/GenBank/DDBJ databases">
        <title>The genome of Kluyveromyces dobzhanskii.</title>
        <authorList>
            <person name="Nystedt B."/>
            <person name="Astrom S."/>
        </authorList>
    </citation>
    <scope>NUCLEOTIDE SEQUENCE [LARGE SCALE GENOMIC DNA]</scope>
    <source>
        <strain evidence="1 2">CBS 2104</strain>
    </source>
</reference>
<dbReference type="EMBL" id="CCBQ010000045">
    <property type="protein sequence ID" value="CDO95848.1"/>
    <property type="molecule type" value="Genomic_DNA"/>
</dbReference>
<keyword evidence="2" id="KW-1185">Reference proteome</keyword>
<dbReference type="OrthoDB" id="10034502at2759"/>
<dbReference type="SUPFAM" id="SSF53474">
    <property type="entry name" value="alpha/beta-Hydrolases"/>
    <property type="match status" value="1"/>
</dbReference>
<dbReference type="Gene3D" id="3.40.50.1820">
    <property type="entry name" value="alpha/beta hydrolase"/>
    <property type="match status" value="1"/>
</dbReference>
<sequence length="293" mass="32082">MTKSASMSGSKVPGSLHLFEEGKVAFEFEPSGKSKVLIFVGGLTDGLLTVPYLQGLAKALAPLGFSLIQIQISSSFIGFGTGSLKRDDEEIDSLVDYLKKDNRETLLLMGHSTGSQNTIHYLLNHPAKISGGIMQAAVSDREYGNAVIPQPLLSELNAEAQALVNAGKQDQLLSMRHTEKMFGTPITAYRWCSLLLPGGDDDYFSSDLSDETLDNTFGHIQEPFLVALSEKDTFFPEGAKPLYLLERWKAHTDPKIWSKSSGIIQGASHAVPEEESQKELFEKIASFIHEIGF</sequence>
<dbReference type="Proteomes" id="UP000031516">
    <property type="component" value="Unassembled WGS sequence"/>
</dbReference>